<organism evidence="2 3">
    <name type="scientific">Pseudomonas chlororaphis</name>
    <dbReference type="NCBI Taxonomy" id="587753"/>
    <lineage>
        <taxon>Bacteria</taxon>
        <taxon>Pseudomonadati</taxon>
        <taxon>Pseudomonadota</taxon>
        <taxon>Gammaproteobacteria</taxon>
        <taxon>Pseudomonadales</taxon>
        <taxon>Pseudomonadaceae</taxon>
        <taxon>Pseudomonas</taxon>
    </lineage>
</organism>
<gene>
    <name evidence="2" type="ORF">PCL1606_55010</name>
</gene>
<protein>
    <submittedName>
        <fullName evidence="2">Uncharacterized protein</fullName>
    </submittedName>
</protein>
<dbReference type="Proteomes" id="UP000032748">
    <property type="component" value="Chromosome"/>
</dbReference>
<proteinExistence type="predicted"/>
<evidence type="ECO:0000313" key="2">
    <source>
        <dbReference type="EMBL" id="AKA26946.1"/>
    </source>
</evidence>
<accession>A0A0D5Y6L4</accession>
<dbReference type="PATRIC" id="fig|587753.10.peg.5492"/>
<evidence type="ECO:0000313" key="3">
    <source>
        <dbReference type="Proteomes" id="UP000032748"/>
    </source>
</evidence>
<dbReference type="KEGG" id="pcz:PCL1606_55010"/>
<dbReference type="EMBL" id="CP011110">
    <property type="protein sequence ID" value="AKA26946.1"/>
    <property type="molecule type" value="Genomic_DNA"/>
</dbReference>
<evidence type="ECO:0000256" key="1">
    <source>
        <dbReference type="SAM" id="MobiDB-lite"/>
    </source>
</evidence>
<name>A0A0D5Y6L4_9PSED</name>
<sequence length="69" mass="7826">MIYIKKLYTTLRYQPDRENQTASRQRRPYARHTPLNGASAMPLNSLFRSLLAAYACGASGTYESPGRED</sequence>
<feature type="region of interest" description="Disordered" evidence="1">
    <location>
        <begin position="14"/>
        <end position="36"/>
    </location>
</feature>
<reference evidence="2 3" key="1">
    <citation type="journal article" date="2015" name="Mol. Plant Microbe Interact.">
        <title>Comparative Genomic Analysis of Pseudomonas chlororaphis PCL1606 Reveals New Insight into Antifungal Compounds Involved in Biocontrol.</title>
        <authorList>
            <person name="Calderon C.E."/>
            <person name="Ramos C."/>
            <person name="de Vicente A."/>
            <person name="Cazorla F.M."/>
        </authorList>
    </citation>
    <scope>NUCLEOTIDE SEQUENCE [LARGE SCALE GENOMIC DNA]</scope>
    <source>
        <strain evidence="2 3">PCL1606</strain>
    </source>
</reference>
<dbReference type="AlphaFoldDB" id="A0A0D5Y6L4"/>